<dbReference type="GO" id="GO:0003690">
    <property type="term" value="F:double-stranded DNA binding"/>
    <property type="evidence" value="ECO:0007669"/>
    <property type="project" value="TreeGrafter"/>
</dbReference>
<dbReference type="Proteomes" id="UP000236161">
    <property type="component" value="Unassembled WGS sequence"/>
</dbReference>
<dbReference type="InterPro" id="IPR051357">
    <property type="entry name" value="H3K9_HMTase_SUVAR3-9"/>
</dbReference>
<feature type="region of interest" description="Disordered" evidence="4">
    <location>
        <begin position="1"/>
        <end position="39"/>
    </location>
</feature>
<feature type="compositionally biased region" description="Basic and acidic residues" evidence="4">
    <location>
        <begin position="29"/>
        <end position="39"/>
    </location>
</feature>
<dbReference type="InterPro" id="IPR003105">
    <property type="entry name" value="SRA_YDG"/>
</dbReference>
<name>A0A2I0AGV9_9ASPA</name>
<dbReference type="AlphaFoldDB" id="A0A2I0AGV9"/>
<dbReference type="PANTHER" id="PTHR45660">
    <property type="entry name" value="HISTONE-LYSINE N-METHYLTRANSFERASE SETMAR"/>
    <property type="match status" value="1"/>
</dbReference>
<dbReference type="GO" id="GO:0032259">
    <property type="term" value="P:methylation"/>
    <property type="evidence" value="ECO:0007669"/>
    <property type="project" value="UniProtKB-KW"/>
</dbReference>
<feature type="region of interest" description="Disordered" evidence="4">
    <location>
        <begin position="467"/>
        <end position="492"/>
    </location>
</feature>
<keyword evidence="2 3" id="KW-0539">Nucleus</keyword>
<evidence type="ECO:0000313" key="7">
    <source>
        <dbReference type="Proteomes" id="UP000236161"/>
    </source>
</evidence>
<organism evidence="6 7">
    <name type="scientific">Apostasia shenzhenica</name>
    <dbReference type="NCBI Taxonomy" id="1088818"/>
    <lineage>
        <taxon>Eukaryota</taxon>
        <taxon>Viridiplantae</taxon>
        <taxon>Streptophyta</taxon>
        <taxon>Embryophyta</taxon>
        <taxon>Tracheophyta</taxon>
        <taxon>Spermatophyta</taxon>
        <taxon>Magnoliopsida</taxon>
        <taxon>Liliopsida</taxon>
        <taxon>Asparagales</taxon>
        <taxon>Orchidaceae</taxon>
        <taxon>Apostasioideae</taxon>
        <taxon>Apostasia</taxon>
    </lineage>
</organism>
<keyword evidence="7" id="KW-1185">Reference proteome</keyword>
<dbReference type="PROSITE" id="PS51015">
    <property type="entry name" value="YDG"/>
    <property type="match status" value="1"/>
</dbReference>
<dbReference type="SMART" id="SM00466">
    <property type="entry name" value="SRA"/>
    <property type="match status" value="1"/>
</dbReference>
<dbReference type="Pfam" id="PF02182">
    <property type="entry name" value="SAD_SRA"/>
    <property type="match status" value="1"/>
</dbReference>
<dbReference type="Gene3D" id="2.30.280.10">
    <property type="entry name" value="SRA-YDG"/>
    <property type="match status" value="1"/>
</dbReference>
<feature type="domain" description="YDG" evidence="5">
    <location>
        <begin position="253"/>
        <end position="408"/>
    </location>
</feature>
<dbReference type="STRING" id="1088818.A0A2I0AGV9"/>
<dbReference type="GO" id="GO:0005694">
    <property type="term" value="C:chromosome"/>
    <property type="evidence" value="ECO:0007669"/>
    <property type="project" value="UniProtKB-SubCell"/>
</dbReference>
<dbReference type="GO" id="GO:0042054">
    <property type="term" value="F:histone methyltransferase activity"/>
    <property type="evidence" value="ECO:0007669"/>
    <property type="project" value="TreeGrafter"/>
</dbReference>
<evidence type="ECO:0000256" key="1">
    <source>
        <dbReference type="ARBA" id="ARBA00004286"/>
    </source>
</evidence>
<dbReference type="GO" id="GO:0005634">
    <property type="term" value="C:nucleus"/>
    <property type="evidence" value="ECO:0007669"/>
    <property type="project" value="UniProtKB-SubCell"/>
</dbReference>
<dbReference type="EMBL" id="KZ451982">
    <property type="protein sequence ID" value="PKA54799.1"/>
    <property type="molecule type" value="Genomic_DNA"/>
</dbReference>
<dbReference type="SUPFAM" id="SSF88697">
    <property type="entry name" value="PUA domain-like"/>
    <property type="match status" value="1"/>
</dbReference>
<evidence type="ECO:0000256" key="4">
    <source>
        <dbReference type="SAM" id="MobiDB-lite"/>
    </source>
</evidence>
<accession>A0A2I0AGV9</accession>
<evidence type="ECO:0000256" key="3">
    <source>
        <dbReference type="PROSITE-ProRule" id="PRU00358"/>
    </source>
</evidence>
<comment type="subcellular location">
    <subcellularLocation>
        <location evidence="1">Chromosome</location>
    </subcellularLocation>
    <subcellularLocation>
        <location evidence="3">Nucleus</location>
    </subcellularLocation>
</comment>
<evidence type="ECO:0000313" key="6">
    <source>
        <dbReference type="EMBL" id="PKA54799.1"/>
    </source>
</evidence>
<dbReference type="PANTHER" id="PTHR45660:SF94">
    <property type="entry name" value="HISTONE-LYSINE N-METHYLTRANSFERASE, H3 LYSINE-9 SPECIFIC SUVH4"/>
    <property type="match status" value="1"/>
</dbReference>
<protein>
    <submittedName>
        <fullName evidence="6">Histone-lysine N-methyltransferase, H3 lysine-9 specific SUVH4</fullName>
    </submittedName>
</protein>
<reference evidence="6 7" key="1">
    <citation type="journal article" date="2017" name="Nature">
        <title>The Apostasia genome and the evolution of orchids.</title>
        <authorList>
            <person name="Zhang G.Q."/>
            <person name="Liu K.W."/>
            <person name="Li Z."/>
            <person name="Lohaus R."/>
            <person name="Hsiao Y.Y."/>
            <person name="Niu S.C."/>
            <person name="Wang J.Y."/>
            <person name="Lin Y.C."/>
            <person name="Xu Q."/>
            <person name="Chen L.J."/>
            <person name="Yoshida K."/>
            <person name="Fujiwara S."/>
            <person name="Wang Z.W."/>
            <person name="Zhang Y.Q."/>
            <person name="Mitsuda N."/>
            <person name="Wang M."/>
            <person name="Liu G.H."/>
            <person name="Pecoraro L."/>
            <person name="Huang H.X."/>
            <person name="Xiao X.J."/>
            <person name="Lin M."/>
            <person name="Wu X.Y."/>
            <person name="Wu W.L."/>
            <person name="Chen Y.Y."/>
            <person name="Chang S.B."/>
            <person name="Sakamoto S."/>
            <person name="Ohme-Takagi M."/>
            <person name="Yagi M."/>
            <person name="Zeng S.J."/>
            <person name="Shen C.Y."/>
            <person name="Yeh C.M."/>
            <person name="Luo Y.B."/>
            <person name="Tsai W.C."/>
            <person name="Van de Peer Y."/>
            <person name="Liu Z.J."/>
        </authorList>
    </citation>
    <scope>NUCLEOTIDE SEQUENCE [LARGE SCALE GENOMIC DNA]</scope>
    <source>
        <strain evidence="7">cv. Shenzhen</strain>
        <tissue evidence="6">Stem</tissue>
    </source>
</reference>
<dbReference type="OrthoDB" id="5792673at2759"/>
<evidence type="ECO:0000256" key="2">
    <source>
        <dbReference type="ARBA" id="ARBA00023242"/>
    </source>
</evidence>
<gene>
    <name evidence="6" type="primary">SUVH4</name>
    <name evidence="6" type="ORF">AXF42_Ash000634</name>
</gene>
<dbReference type="InterPro" id="IPR015947">
    <property type="entry name" value="PUA-like_sf"/>
</dbReference>
<keyword evidence="6" id="KW-0808">Transferase</keyword>
<keyword evidence="6" id="KW-0489">Methyltransferase</keyword>
<sequence length="560" mass="61858">MDCSVVSSPEREDSYSEANRGRRRSARNVGKERPFYGTKREDAEGNLEISKKRKICRGKKVSRSPAAPLLPNGSVDSVDSNNLCVEYGNKNLGDVSVSHGTLNDGSAVPVEEAFRMIENLGEPGHASNGSGKSAYVRVKEILRAFNTNYLQFVQEEELRVKKVEEAILKLTIQKHKKLKGNASKSSNGCNLDKSEAGCRELEPESQAQAQAQAQAVNLPERQRGMGKAGKLHQGAWTLMKSNGCVLYPEKRIGQLPGIDVGNQFFSRAEMVVLGLHSHWLNGIDFMGEKYAKSPEYRDYKFPLAICIVLSGVYEDDLDNSEDVIYTGQGGNDLLGRRHQIQDQKMERGNLALKNSMSCDVPVRVIRGHESSNSYCGKVYTYDGLYKVVKYWAEKGVSGFTVFKYRLSRLEGQPTLTTNQVKAEGLYLVIAEDLFNGPNPVEVLPPLMYSFSSASFLNRLLTFRLSTDPRRTSTSTSTANPPPQPDVITPSQSDRPIFTFNPLDLEFAEQLPDPANDDTSGAGINHPDWKRTWKIVQTVGLGRMGVAVTLMVNAPAVAAAH</sequence>
<evidence type="ECO:0000259" key="5">
    <source>
        <dbReference type="PROSITE" id="PS51015"/>
    </source>
</evidence>
<dbReference type="InterPro" id="IPR036987">
    <property type="entry name" value="SRA-YDG_sf"/>
</dbReference>
<proteinExistence type="predicted"/>